<dbReference type="GO" id="GO:0005886">
    <property type="term" value="C:plasma membrane"/>
    <property type="evidence" value="ECO:0007669"/>
    <property type="project" value="UniProtKB-SubCell"/>
</dbReference>
<organism evidence="15 16">
    <name type="scientific">OM182 bacterium MED-G24</name>
    <dbReference type="NCBI Taxonomy" id="1986255"/>
    <lineage>
        <taxon>Bacteria</taxon>
        <taxon>Pseudomonadati</taxon>
        <taxon>Pseudomonadota</taxon>
        <taxon>Gammaproteobacteria</taxon>
        <taxon>OMG group</taxon>
        <taxon>OM182 clade</taxon>
    </lineage>
</organism>
<comment type="pathway">
    <text evidence="3">Porphyrin-containing compound metabolism; protoheme biosynthesis.</text>
</comment>
<evidence type="ECO:0000256" key="10">
    <source>
        <dbReference type="ARBA" id="ARBA00023136"/>
    </source>
</evidence>
<accession>A0A2A5WT47</accession>
<dbReference type="PROSITE" id="PS50005">
    <property type="entry name" value="TPR"/>
    <property type="match status" value="1"/>
</dbReference>
<keyword evidence="10 13" id="KW-0472">Membrane</keyword>
<dbReference type="GO" id="GO:0006779">
    <property type="term" value="P:porphyrin-containing compound biosynthetic process"/>
    <property type="evidence" value="ECO:0007669"/>
    <property type="project" value="UniProtKB-KW"/>
</dbReference>
<evidence type="ECO:0000256" key="12">
    <source>
        <dbReference type="PROSITE-ProRule" id="PRU00339"/>
    </source>
</evidence>
<dbReference type="Gene3D" id="1.25.40.10">
    <property type="entry name" value="Tetratricopeptide repeat domain"/>
    <property type="match status" value="2"/>
</dbReference>
<dbReference type="GO" id="GO:0042168">
    <property type="term" value="P:heme metabolic process"/>
    <property type="evidence" value="ECO:0007669"/>
    <property type="project" value="InterPro"/>
</dbReference>
<dbReference type="SUPFAM" id="SSF48452">
    <property type="entry name" value="TPR-like"/>
    <property type="match status" value="2"/>
</dbReference>
<evidence type="ECO:0000256" key="3">
    <source>
        <dbReference type="ARBA" id="ARBA00004744"/>
    </source>
</evidence>
<keyword evidence="5" id="KW-0997">Cell inner membrane</keyword>
<dbReference type="InterPro" id="IPR013105">
    <property type="entry name" value="TPR_2"/>
</dbReference>
<keyword evidence="4" id="KW-1003">Cell membrane</keyword>
<evidence type="ECO:0000256" key="5">
    <source>
        <dbReference type="ARBA" id="ARBA00022519"/>
    </source>
</evidence>
<evidence type="ECO:0000313" key="15">
    <source>
        <dbReference type="EMBL" id="PDH39601.1"/>
    </source>
</evidence>
<keyword evidence="8 12" id="KW-0802">TPR repeat</keyword>
<dbReference type="AlphaFoldDB" id="A0A2A5WT47"/>
<feature type="transmembrane region" description="Helical" evidence="13">
    <location>
        <begin position="9"/>
        <end position="27"/>
    </location>
</feature>
<protein>
    <recommendedName>
        <fullName evidence="14">HemY N-terminal domain-containing protein</fullName>
    </recommendedName>
</protein>
<evidence type="ECO:0000256" key="9">
    <source>
        <dbReference type="ARBA" id="ARBA00022989"/>
    </source>
</evidence>
<evidence type="ECO:0000313" key="16">
    <source>
        <dbReference type="Proteomes" id="UP000219327"/>
    </source>
</evidence>
<comment type="caution">
    <text evidence="15">The sequence shown here is derived from an EMBL/GenBank/DDBJ whole genome shotgun (WGS) entry which is preliminary data.</text>
</comment>
<gene>
    <name evidence="15" type="ORF">CNE99_05390</name>
</gene>
<dbReference type="Pfam" id="PF13181">
    <property type="entry name" value="TPR_8"/>
    <property type="match status" value="1"/>
</dbReference>
<evidence type="ECO:0000259" key="14">
    <source>
        <dbReference type="Pfam" id="PF07219"/>
    </source>
</evidence>
<reference evidence="15 16" key="1">
    <citation type="submission" date="2017-08" db="EMBL/GenBank/DDBJ databases">
        <title>Fine stratification of microbial communities through a metagenomic profile of the photic zone.</title>
        <authorList>
            <person name="Haro-Moreno J.M."/>
            <person name="Lopez-Perez M."/>
            <person name="De La Torre J."/>
            <person name="Picazo A."/>
            <person name="Camacho A."/>
            <person name="Rodriguez-Valera F."/>
        </authorList>
    </citation>
    <scope>NUCLEOTIDE SEQUENCE [LARGE SCALE GENOMIC DNA]</scope>
    <source>
        <strain evidence="15">MED-G24</strain>
    </source>
</reference>
<keyword evidence="9 13" id="KW-1133">Transmembrane helix</keyword>
<dbReference type="InterPro" id="IPR011990">
    <property type="entry name" value="TPR-like_helical_dom_sf"/>
</dbReference>
<comment type="function">
    <text evidence="1">Involved in a late step of protoheme IX synthesis.</text>
</comment>
<dbReference type="InterPro" id="IPR019734">
    <property type="entry name" value="TPR_rpt"/>
</dbReference>
<name>A0A2A5WT47_9GAMM</name>
<comment type="subcellular location">
    <subcellularLocation>
        <location evidence="2">Cell inner membrane</location>
        <topology evidence="2">Multi-pass membrane protein</topology>
    </subcellularLocation>
</comment>
<evidence type="ECO:0000256" key="7">
    <source>
        <dbReference type="ARBA" id="ARBA00022737"/>
    </source>
</evidence>
<feature type="domain" description="HemY N-terminal" evidence="14">
    <location>
        <begin position="32"/>
        <end position="138"/>
    </location>
</feature>
<keyword evidence="11" id="KW-0627">Porphyrin biosynthesis</keyword>
<keyword evidence="6 13" id="KW-0812">Transmembrane</keyword>
<dbReference type="InterPro" id="IPR005254">
    <property type="entry name" value="Heme_biosyn_assoc_TPR_pro"/>
</dbReference>
<dbReference type="UniPathway" id="UPA00252"/>
<dbReference type="Pfam" id="PF07219">
    <property type="entry name" value="HemY_N"/>
    <property type="match status" value="1"/>
</dbReference>
<feature type="repeat" description="TPR" evidence="12">
    <location>
        <begin position="321"/>
        <end position="354"/>
    </location>
</feature>
<evidence type="ECO:0000256" key="4">
    <source>
        <dbReference type="ARBA" id="ARBA00022475"/>
    </source>
</evidence>
<dbReference type="Pfam" id="PF07719">
    <property type="entry name" value="TPR_2"/>
    <property type="match status" value="1"/>
</dbReference>
<evidence type="ECO:0000256" key="8">
    <source>
        <dbReference type="ARBA" id="ARBA00022803"/>
    </source>
</evidence>
<dbReference type="EMBL" id="NTKD01000022">
    <property type="protein sequence ID" value="PDH39601.1"/>
    <property type="molecule type" value="Genomic_DNA"/>
</dbReference>
<evidence type="ECO:0000256" key="11">
    <source>
        <dbReference type="ARBA" id="ARBA00023244"/>
    </source>
</evidence>
<sequence length="383" mass="43033">MGERRLNRTLIYLFVVVLAAVLLGTWMHRDPGYVLISYAGHTLQTSLWLLIGFVLVTVVVLRYGYRFVALMITSGGRLSAWREARRKDKATNFTMRGMALMYQGEFERAERYLVSAVEDSDVPAMNLLWAARSADAEGRSDKRDGYLQRVSALDTGMGPAVAVAAAEMAMARRDWHQAHQFLADAPDNDHVLLMRARTLAALERWQELSEWLPALIRTGGEQVKMIADSCALALVTQEGLGDNERRRQLDRLPVELVTPTVTLACVRHLSEETAKEQLLKRAIRNHWHPDLLVAYGQLGSATVAARLKVANGWSSAHYNDADYHLCRGLILEHSNDFTKAREAFERSLALSPCPLASERLGYLASFEGDYKRGIEFFKQAIRG</sequence>
<dbReference type="NCBIfam" id="TIGR00540">
    <property type="entry name" value="TPR_hemY_coli"/>
    <property type="match status" value="1"/>
</dbReference>
<evidence type="ECO:0000256" key="1">
    <source>
        <dbReference type="ARBA" id="ARBA00002962"/>
    </source>
</evidence>
<proteinExistence type="predicted"/>
<feature type="transmembrane region" description="Helical" evidence="13">
    <location>
        <begin position="47"/>
        <end position="65"/>
    </location>
</feature>
<evidence type="ECO:0000256" key="13">
    <source>
        <dbReference type="SAM" id="Phobius"/>
    </source>
</evidence>
<keyword evidence="7" id="KW-0677">Repeat</keyword>
<evidence type="ECO:0000256" key="2">
    <source>
        <dbReference type="ARBA" id="ARBA00004429"/>
    </source>
</evidence>
<evidence type="ECO:0000256" key="6">
    <source>
        <dbReference type="ARBA" id="ARBA00022692"/>
    </source>
</evidence>
<dbReference type="Proteomes" id="UP000219327">
    <property type="component" value="Unassembled WGS sequence"/>
</dbReference>
<dbReference type="InterPro" id="IPR010817">
    <property type="entry name" value="HemY_N"/>
</dbReference>